<proteinExistence type="predicted"/>
<dbReference type="Pfam" id="PF06108">
    <property type="entry name" value="DUF952"/>
    <property type="match status" value="1"/>
</dbReference>
<protein>
    <submittedName>
        <fullName evidence="1">DUF952 domain-containing protein</fullName>
    </submittedName>
</protein>
<dbReference type="SUPFAM" id="SSF56399">
    <property type="entry name" value="ADP-ribosylation"/>
    <property type="match status" value="1"/>
</dbReference>
<name>A0AAW3ZM84_9GAMM</name>
<accession>A0AAW3ZM84</accession>
<organism evidence="1 2">
    <name type="scientific">Pseudomarimonas arenosa</name>
    <dbReference type="NCBI Taxonomy" id="2774145"/>
    <lineage>
        <taxon>Bacteria</taxon>
        <taxon>Pseudomonadati</taxon>
        <taxon>Pseudomonadota</taxon>
        <taxon>Gammaproteobacteria</taxon>
        <taxon>Lysobacterales</taxon>
        <taxon>Lysobacteraceae</taxon>
        <taxon>Pseudomarimonas</taxon>
    </lineage>
</organism>
<dbReference type="Gene3D" id="3.20.170.20">
    <property type="entry name" value="Protein of unknown function DUF952"/>
    <property type="match status" value="1"/>
</dbReference>
<dbReference type="PANTHER" id="PTHR34129">
    <property type="entry name" value="BLR1139 PROTEIN"/>
    <property type="match status" value="1"/>
</dbReference>
<dbReference type="Proteomes" id="UP000613768">
    <property type="component" value="Unassembled WGS sequence"/>
</dbReference>
<dbReference type="EMBL" id="JACYTR010000012">
    <property type="protein sequence ID" value="MBD8525764.1"/>
    <property type="molecule type" value="Genomic_DNA"/>
</dbReference>
<dbReference type="InterPro" id="IPR009297">
    <property type="entry name" value="DUF952"/>
</dbReference>
<gene>
    <name evidence="1" type="ORF">IFO71_08405</name>
</gene>
<evidence type="ECO:0000313" key="1">
    <source>
        <dbReference type="EMBL" id="MBD8525764.1"/>
    </source>
</evidence>
<comment type="caution">
    <text evidence="1">The sequence shown here is derived from an EMBL/GenBank/DDBJ whole genome shotgun (WGS) entry which is preliminary data.</text>
</comment>
<dbReference type="RefSeq" id="WP_192029133.1">
    <property type="nucleotide sequence ID" value="NZ_JACYTR010000012.1"/>
</dbReference>
<reference evidence="1 2" key="1">
    <citation type="submission" date="2020-09" db="EMBL/GenBank/DDBJ databases">
        <title>Pseudoxanthomonas sp. CAU 1598 isolated from sand of Yaerae Beach.</title>
        <authorList>
            <person name="Kim W."/>
        </authorList>
    </citation>
    <scope>NUCLEOTIDE SEQUENCE [LARGE SCALE GENOMIC DNA]</scope>
    <source>
        <strain evidence="1 2">CAU 1598</strain>
    </source>
</reference>
<sequence length="109" mass="12021">MPALIYHFARPEEWQAAQASGHYRPSEFSDEGFIHCATEAQIAGVVQRHLRGKGPRIKLSIDPLALGDSLHYEWSEASQDLYPHIFAALPLAAVRAVQAFDPDAVDALP</sequence>
<dbReference type="AlphaFoldDB" id="A0AAW3ZM84"/>
<dbReference type="PANTHER" id="PTHR34129:SF1">
    <property type="entry name" value="DUF952 DOMAIN-CONTAINING PROTEIN"/>
    <property type="match status" value="1"/>
</dbReference>
<keyword evidence="2" id="KW-1185">Reference proteome</keyword>
<evidence type="ECO:0000313" key="2">
    <source>
        <dbReference type="Proteomes" id="UP000613768"/>
    </source>
</evidence>